<name>A0A9N9E2R1_9GLOM</name>
<evidence type="ECO:0000313" key="8">
    <source>
        <dbReference type="EMBL" id="CAG8662722.1"/>
    </source>
</evidence>
<organism evidence="8 9">
    <name type="scientific">Acaulospora morrowiae</name>
    <dbReference type="NCBI Taxonomy" id="94023"/>
    <lineage>
        <taxon>Eukaryota</taxon>
        <taxon>Fungi</taxon>
        <taxon>Fungi incertae sedis</taxon>
        <taxon>Mucoromycota</taxon>
        <taxon>Glomeromycotina</taxon>
        <taxon>Glomeromycetes</taxon>
        <taxon>Diversisporales</taxon>
        <taxon>Acaulosporaceae</taxon>
        <taxon>Acaulospora</taxon>
    </lineage>
</organism>
<dbReference type="Pfam" id="PF24842">
    <property type="entry name" value="UFD1_N2"/>
    <property type="match status" value="1"/>
</dbReference>
<protein>
    <submittedName>
        <fullName evidence="8">11922_t:CDS:1</fullName>
    </submittedName>
</protein>
<sequence length="632" mass="71777">MSLSYTKTFLSGSIMHNLEGDKLILPPSVLLDLLQTANQSNPDDFSNSQLPQPIIFQISNPKTRLITHGGVLEFNAEDEKVYLPPWMYESLSLKEGSEVTIRLKELPKGTWVRFRPMNTDYKEIRDYRAAFEGYLRSHYATLTEGEILTIKQANSSYQFLVEELKPANAVQVLDTDLEVEITPFSDPNSQNVISTIIKPKENDIRVGEIVKGIVNKDEYVYWKATSFERSHGLNIELNIKTGDADLLVSTNRNPKVDEHIWSDFSSDPTKSIFIESTNSEYASNSEIYIGVFGFSDSPTSYELNLMSSDHPLKSVETTLENFDTNENSPGNNVLCKVCGKVIKKDEKERHWHCDQCEKNGDIRERDKHMHVVHTNRQCSCGYETQSLPEMASHKQTTCPDKLIVCRFCHNYVKSGGFLTNQQDLLDGLTAHESYCGGRTITCTKCGLPVILKNVKVHHMMHEMERQNRRLPRLCRNKNCIRSAADNALRLCVVCFGPFWSPSADPNKKMLYTRVARKYHSQLTTGCGQKWCKNEYCATGNSTSQDPTTAALTLAPLLKQLQSSATAPMYLCVDETTTRKRLLANILYKSEDIEGIEEYPDEFCVKAIEVEDEDIVRARNWLRENAPNKSIKS</sequence>
<dbReference type="PANTHER" id="PTHR12555">
    <property type="entry name" value="UBIQUITIN FUSION DEGRADATON PROTEIN 1"/>
    <property type="match status" value="1"/>
</dbReference>
<feature type="domain" description="Ubiquitin fusion degradation protein UFD1 N-terminal subdomain 2" evidence="7">
    <location>
        <begin position="108"/>
        <end position="183"/>
    </location>
</feature>
<comment type="caution">
    <text evidence="8">The sequence shown here is derived from an EMBL/GenBank/DDBJ whole genome shotgun (WGS) entry which is preliminary data.</text>
</comment>
<dbReference type="InterPro" id="IPR055417">
    <property type="entry name" value="UFD1_N1"/>
</dbReference>
<dbReference type="GO" id="GO:0031593">
    <property type="term" value="F:polyubiquitin modification-dependent protein binding"/>
    <property type="evidence" value="ECO:0007669"/>
    <property type="project" value="TreeGrafter"/>
</dbReference>
<evidence type="ECO:0000259" key="4">
    <source>
        <dbReference type="Pfam" id="PF16558"/>
    </source>
</evidence>
<dbReference type="InterPro" id="IPR056012">
    <property type="entry name" value="DUF7590"/>
</dbReference>
<accession>A0A9N9E2R1</accession>
<dbReference type="GO" id="GO:0034098">
    <property type="term" value="C:VCP-NPL4-UFD1 AAA ATPase complex"/>
    <property type="evidence" value="ECO:0007669"/>
    <property type="project" value="TreeGrafter"/>
</dbReference>
<evidence type="ECO:0000259" key="7">
    <source>
        <dbReference type="Pfam" id="PF24842"/>
    </source>
</evidence>
<dbReference type="InterPro" id="IPR055418">
    <property type="entry name" value="UFD1_N2"/>
</dbReference>
<dbReference type="InterPro" id="IPR042556">
    <property type="entry name" value="AZUL_sf"/>
</dbReference>
<feature type="domain" description="TRAFD1/XAF1 zinc finger" evidence="5">
    <location>
        <begin position="428"/>
        <end position="457"/>
    </location>
</feature>
<dbReference type="Gene3D" id="2.60.120.380">
    <property type="match status" value="1"/>
</dbReference>
<dbReference type="Pfam" id="PF24503">
    <property type="entry name" value="DUF7590"/>
    <property type="match status" value="1"/>
</dbReference>
<dbReference type="InterPro" id="IPR004854">
    <property type="entry name" value="Ufd1-like"/>
</dbReference>
<feature type="domain" description="DUF7590" evidence="6">
    <location>
        <begin position="202"/>
        <end position="299"/>
    </location>
</feature>
<dbReference type="Gene3D" id="2.40.40.50">
    <property type="entry name" value="Ubiquitin fusion degradation protein UFD1, N-terminal domain"/>
    <property type="match status" value="1"/>
</dbReference>
<feature type="domain" description="Ubiquitin fusion degradation protein UFD1 N-terminal subdomain 1" evidence="3">
    <location>
        <begin position="18"/>
        <end position="107"/>
    </location>
</feature>
<dbReference type="Pfam" id="PF03152">
    <property type="entry name" value="UFD1_N1"/>
    <property type="match status" value="1"/>
</dbReference>
<reference evidence="8" key="1">
    <citation type="submission" date="2021-06" db="EMBL/GenBank/DDBJ databases">
        <authorList>
            <person name="Kallberg Y."/>
            <person name="Tangrot J."/>
            <person name="Rosling A."/>
        </authorList>
    </citation>
    <scope>NUCLEOTIDE SEQUENCE</scope>
    <source>
        <strain evidence="8">CL551</strain>
    </source>
</reference>
<proteinExistence type="inferred from homology"/>
<keyword evidence="9" id="KW-1185">Reference proteome</keyword>
<dbReference type="Gene3D" id="3.10.330.10">
    <property type="match status" value="1"/>
</dbReference>
<evidence type="ECO:0000259" key="6">
    <source>
        <dbReference type="Pfam" id="PF24503"/>
    </source>
</evidence>
<dbReference type="Pfam" id="PF21366">
    <property type="entry name" value="TRAFD1-XIAF1_ZnF"/>
    <property type="match status" value="1"/>
</dbReference>
<dbReference type="OrthoDB" id="193703at2759"/>
<dbReference type="Pfam" id="PF16558">
    <property type="entry name" value="AZUL"/>
    <property type="match status" value="1"/>
</dbReference>
<dbReference type="PANTHER" id="PTHR12555:SF15">
    <property type="entry name" value="FUSION DEGRADATION PROTEIN (UFD1), PUTATIVE (AFU_ORTHOLOGUE AFUA_4G04640)-RELATED"/>
    <property type="match status" value="1"/>
</dbReference>
<dbReference type="Gene3D" id="6.10.130.10">
    <property type="entry name" value="Ubiquitin-protein ligase E3A, N-terminal zinc-binding domain (AZUL)"/>
    <property type="match status" value="1"/>
</dbReference>
<evidence type="ECO:0000259" key="3">
    <source>
        <dbReference type="Pfam" id="PF03152"/>
    </source>
</evidence>
<evidence type="ECO:0000259" key="5">
    <source>
        <dbReference type="Pfam" id="PF21366"/>
    </source>
</evidence>
<keyword evidence="2" id="KW-0833">Ubl conjugation pathway</keyword>
<comment type="similarity">
    <text evidence="1">Belongs to the UFD1 family.</text>
</comment>
<dbReference type="InterPro" id="IPR042299">
    <property type="entry name" value="Ufd1-like_Nn"/>
</dbReference>
<dbReference type="GO" id="GO:0036503">
    <property type="term" value="P:ERAD pathway"/>
    <property type="evidence" value="ECO:0007669"/>
    <property type="project" value="TreeGrafter"/>
</dbReference>
<feature type="domain" description="Ubiquitin-protein ligase E3A N-terminal zinc-binding" evidence="4">
    <location>
        <begin position="515"/>
        <end position="557"/>
    </location>
</feature>
<dbReference type="InterPro" id="IPR032353">
    <property type="entry name" value="AZUL"/>
</dbReference>
<dbReference type="GO" id="GO:0006511">
    <property type="term" value="P:ubiquitin-dependent protein catabolic process"/>
    <property type="evidence" value="ECO:0007669"/>
    <property type="project" value="InterPro"/>
</dbReference>
<evidence type="ECO:0000313" key="9">
    <source>
        <dbReference type="Proteomes" id="UP000789342"/>
    </source>
</evidence>
<dbReference type="Proteomes" id="UP000789342">
    <property type="component" value="Unassembled WGS sequence"/>
</dbReference>
<gene>
    <name evidence="8" type="ORF">AMORRO_LOCUS10476</name>
</gene>
<dbReference type="InterPro" id="IPR049439">
    <property type="entry name" value="TRAFD1-XIAF1_Znf"/>
</dbReference>
<dbReference type="EMBL" id="CAJVPV010011619">
    <property type="protein sequence ID" value="CAG8662722.1"/>
    <property type="molecule type" value="Genomic_DNA"/>
</dbReference>
<evidence type="ECO:0000256" key="2">
    <source>
        <dbReference type="ARBA" id="ARBA00022786"/>
    </source>
</evidence>
<dbReference type="AlphaFoldDB" id="A0A9N9E2R1"/>
<evidence type="ECO:0000256" key="1">
    <source>
        <dbReference type="ARBA" id="ARBA00006043"/>
    </source>
</evidence>